<dbReference type="CDD" id="cd00047">
    <property type="entry name" value="PTPc"/>
    <property type="match status" value="2"/>
</dbReference>
<dbReference type="SMART" id="SM00404">
    <property type="entry name" value="PTPc_motif"/>
    <property type="match status" value="2"/>
</dbReference>
<dbReference type="PANTHER" id="PTHR19134:SF449">
    <property type="entry name" value="TYROSINE-PROTEIN PHOSPHATASE 1"/>
    <property type="match status" value="1"/>
</dbReference>
<dbReference type="SUPFAM" id="SSF52799">
    <property type="entry name" value="(Phosphotyrosine protein) phosphatases II"/>
    <property type="match status" value="2"/>
</dbReference>
<dbReference type="InterPro" id="IPR016130">
    <property type="entry name" value="Tyr_Pase_AS"/>
</dbReference>
<dbReference type="SMART" id="SM00194">
    <property type="entry name" value="PTPc"/>
    <property type="match status" value="2"/>
</dbReference>
<feature type="domain" description="Tyrosine-protein phosphatase" evidence="1">
    <location>
        <begin position="222"/>
        <end position="486"/>
    </location>
</feature>
<dbReference type="Gene3D" id="3.90.190.10">
    <property type="entry name" value="Protein tyrosine phosphatase superfamily"/>
    <property type="match status" value="2"/>
</dbReference>
<name>A0AAV2HPR6_LYMST</name>
<keyword evidence="4" id="KW-1185">Reference proteome</keyword>
<evidence type="ECO:0000313" key="4">
    <source>
        <dbReference type="Proteomes" id="UP001497497"/>
    </source>
</evidence>
<sequence>MINDFVRMLWEQQVDKVVMLTNLIEEGMVKCEKYWLDDSPAQFGEIQVRMIAIQTFADYVIRVLEMSKPREAVAVQTFTHFHFTSWPDKGVPVSPWGLVDFEQRVFAHPTSRPIVVHCSAGVGRTGTFIALHNIIREAKKTGYVDFLKTVVKLRQDRNLMIQTMEQYWFLHKAAQIAIVCIGTTVTSNDIVGRIKQLDEKSMSGMTKMEAEFRDVSNVNDDFKEDFNKAEEYSGEDGNVYQNSGENIDKVKNRFSNIAPKQKYRPVLACGTTDMRDYINAVFLPGFKKQSQHLLTQLPMPTTVVDFWRLVTQYNVSLIVAFEVHTMVTDITFGNYLPIAANQKLNCSPYKIKSMSLTKEALWEEQVLMVETEKRKSLFSLSPNNDESQTVVHLKCLFTELDPDKLLSFLRQIRSYNALAQGRIVYTCSNGAKYSGLACVLSLLLDRMEHDSCITVPLVVGTVKTIRPEVIPNLDHYRVLYDVLGRYSDSSVTYENIGKVEQNGAVVSKVSADSFFNEDRSENVYANF</sequence>
<dbReference type="PANTHER" id="PTHR19134">
    <property type="entry name" value="RECEPTOR-TYPE TYROSINE-PROTEIN PHOSPHATASE"/>
    <property type="match status" value="1"/>
</dbReference>
<dbReference type="InterPro" id="IPR003595">
    <property type="entry name" value="Tyr_Pase_cat"/>
</dbReference>
<dbReference type="InterPro" id="IPR000387">
    <property type="entry name" value="Tyr_Pase_dom"/>
</dbReference>
<protein>
    <submittedName>
        <fullName evidence="3">Uncharacterized protein</fullName>
    </submittedName>
</protein>
<dbReference type="PROSITE" id="PS00383">
    <property type="entry name" value="TYR_PHOSPHATASE_1"/>
    <property type="match status" value="1"/>
</dbReference>
<dbReference type="InterPro" id="IPR000242">
    <property type="entry name" value="PTP_cat"/>
</dbReference>
<reference evidence="3 4" key="1">
    <citation type="submission" date="2024-04" db="EMBL/GenBank/DDBJ databases">
        <authorList>
            <consortium name="Genoscope - CEA"/>
            <person name="William W."/>
        </authorList>
    </citation>
    <scope>NUCLEOTIDE SEQUENCE [LARGE SCALE GENOMIC DNA]</scope>
</reference>
<evidence type="ECO:0000259" key="2">
    <source>
        <dbReference type="PROSITE" id="PS50056"/>
    </source>
</evidence>
<dbReference type="AlphaFoldDB" id="A0AAV2HPR6"/>
<proteinExistence type="predicted"/>
<accession>A0AAV2HPR6</accession>
<feature type="domain" description="Tyrosine-protein phosphatase" evidence="1">
    <location>
        <begin position="1"/>
        <end position="177"/>
    </location>
</feature>
<dbReference type="GO" id="GO:0004725">
    <property type="term" value="F:protein tyrosine phosphatase activity"/>
    <property type="evidence" value="ECO:0007669"/>
    <property type="project" value="InterPro"/>
</dbReference>
<dbReference type="Proteomes" id="UP001497497">
    <property type="component" value="Unassembled WGS sequence"/>
</dbReference>
<dbReference type="PRINTS" id="PR00700">
    <property type="entry name" value="PRTYPHPHTASE"/>
</dbReference>
<evidence type="ECO:0000313" key="3">
    <source>
        <dbReference type="EMBL" id="CAL1534171.1"/>
    </source>
</evidence>
<dbReference type="PROSITE" id="PS50056">
    <property type="entry name" value="TYR_PHOSPHATASE_2"/>
    <property type="match status" value="2"/>
</dbReference>
<dbReference type="Pfam" id="PF00102">
    <property type="entry name" value="Y_phosphatase"/>
    <property type="match status" value="2"/>
</dbReference>
<feature type="domain" description="Tyrosine specific protein phosphatases" evidence="2">
    <location>
        <begin position="99"/>
        <end position="168"/>
    </location>
</feature>
<evidence type="ECO:0000259" key="1">
    <source>
        <dbReference type="PROSITE" id="PS50055"/>
    </source>
</evidence>
<dbReference type="InterPro" id="IPR050348">
    <property type="entry name" value="Protein-Tyr_Phosphatase"/>
</dbReference>
<comment type="caution">
    <text evidence="3">The sequence shown here is derived from an EMBL/GenBank/DDBJ whole genome shotgun (WGS) entry which is preliminary data.</text>
</comment>
<gene>
    <name evidence="3" type="ORF">GSLYS_00008131001</name>
</gene>
<dbReference type="InterPro" id="IPR029021">
    <property type="entry name" value="Prot-tyrosine_phosphatase-like"/>
</dbReference>
<dbReference type="EMBL" id="CAXITT010000163">
    <property type="protein sequence ID" value="CAL1534171.1"/>
    <property type="molecule type" value="Genomic_DNA"/>
</dbReference>
<dbReference type="PROSITE" id="PS50055">
    <property type="entry name" value="TYR_PHOSPHATASE_PTP"/>
    <property type="match status" value="2"/>
</dbReference>
<feature type="domain" description="Tyrosine specific protein phosphatases" evidence="2">
    <location>
        <begin position="406"/>
        <end position="477"/>
    </location>
</feature>
<organism evidence="3 4">
    <name type="scientific">Lymnaea stagnalis</name>
    <name type="common">Great pond snail</name>
    <name type="synonym">Helix stagnalis</name>
    <dbReference type="NCBI Taxonomy" id="6523"/>
    <lineage>
        <taxon>Eukaryota</taxon>
        <taxon>Metazoa</taxon>
        <taxon>Spiralia</taxon>
        <taxon>Lophotrochozoa</taxon>
        <taxon>Mollusca</taxon>
        <taxon>Gastropoda</taxon>
        <taxon>Heterobranchia</taxon>
        <taxon>Euthyneura</taxon>
        <taxon>Panpulmonata</taxon>
        <taxon>Hygrophila</taxon>
        <taxon>Lymnaeoidea</taxon>
        <taxon>Lymnaeidae</taxon>
        <taxon>Lymnaea</taxon>
    </lineage>
</organism>